<evidence type="ECO:0000256" key="4">
    <source>
        <dbReference type="PIRSR" id="PIRSR613078-2"/>
    </source>
</evidence>
<proteinExistence type="predicted"/>
<dbReference type="STRING" id="272627.CCC_00692"/>
<feature type="binding site" evidence="4">
    <location>
        <begin position="8"/>
        <end position="15"/>
    </location>
    <ligand>
        <name>substrate</name>
    </ligand>
</feature>
<dbReference type="InterPro" id="IPR050275">
    <property type="entry name" value="PGM_Phosphatase"/>
</dbReference>
<dbReference type="GO" id="GO:0016791">
    <property type="term" value="F:phosphatase activity"/>
    <property type="evidence" value="ECO:0007669"/>
    <property type="project" value="TreeGrafter"/>
</dbReference>
<evidence type="ECO:0000256" key="2">
    <source>
        <dbReference type="ARBA" id="ARBA00023235"/>
    </source>
</evidence>
<dbReference type="SMART" id="SM00855">
    <property type="entry name" value="PGAM"/>
    <property type="match status" value="1"/>
</dbReference>
<dbReference type="Pfam" id="PF00300">
    <property type="entry name" value="His_Phos_1"/>
    <property type="match status" value="1"/>
</dbReference>
<dbReference type="RefSeq" id="WP_009869566.1">
    <property type="nucleotide sequence ID" value="NZ_JXSL01000030.1"/>
</dbReference>
<feature type="active site" description="Proton donor/acceptor" evidence="3">
    <location>
        <position position="89"/>
    </location>
</feature>
<dbReference type="OrthoDB" id="9781415at2"/>
<dbReference type="GO" id="GO:0005737">
    <property type="term" value="C:cytoplasm"/>
    <property type="evidence" value="ECO:0007669"/>
    <property type="project" value="TreeGrafter"/>
</dbReference>
<feature type="binding site" evidence="4">
    <location>
        <position position="62"/>
    </location>
    <ligand>
        <name>substrate</name>
    </ligand>
</feature>
<evidence type="ECO:0000313" key="6">
    <source>
        <dbReference type="Proteomes" id="UP000031971"/>
    </source>
</evidence>
<feature type="active site" description="Tele-phosphohistidine intermediate" evidence="3">
    <location>
        <position position="9"/>
    </location>
</feature>
<evidence type="ECO:0000256" key="3">
    <source>
        <dbReference type="PIRSR" id="PIRSR613078-1"/>
    </source>
</evidence>
<dbReference type="Proteomes" id="UP000031971">
    <property type="component" value="Unassembled WGS sequence"/>
</dbReference>
<dbReference type="InterPro" id="IPR013078">
    <property type="entry name" value="His_Pase_superF_clade-1"/>
</dbReference>
<dbReference type="PIRSF" id="PIRSF000709">
    <property type="entry name" value="6PFK_2-Ptase"/>
    <property type="match status" value="1"/>
</dbReference>
<dbReference type="PANTHER" id="PTHR48100:SF1">
    <property type="entry name" value="HISTIDINE PHOSPHATASE FAMILY PROTEIN-RELATED"/>
    <property type="match status" value="1"/>
</dbReference>
<keyword evidence="2" id="KW-0413">Isomerase</keyword>
<accession>A0A0C2UXU9</accession>
<protein>
    <submittedName>
        <fullName evidence="5">Phosphoglycerate mutase family 4</fullName>
    </submittedName>
</protein>
<dbReference type="PROSITE" id="PS00175">
    <property type="entry name" value="PG_MUTASE"/>
    <property type="match status" value="1"/>
</dbReference>
<dbReference type="EMBL" id="JXSL01000030">
    <property type="protein sequence ID" value="KIL97631.1"/>
    <property type="molecule type" value="Genomic_DNA"/>
</dbReference>
<sequence length="197" mass="21571">MPTIILVRHGETRWNREGRVQGHGDSPLTPKGAAQARAYGLRLRGMLNGDGDWRVVSSPLGRCAQTTGILCETAGLDFRSIRFDDRLREVHTGQWSGLPKAELAARHPGILDCEGLNHWVFRCPGGESHQDVTNRLAHWLADLAPGDKVIAVSHGIAGRVLRGLYAGLDPDEAMRGDSPQNVLFFMSKGCVERISSE</sequence>
<keyword evidence="6" id="KW-1185">Reference proteome</keyword>
<dbReference type="AlphaFoldDB" id="A0A0C2UXU9"/>
<reference evidence="5 6" key="1">
    <citation type="submission" date="2015-01" db="EMBL/GenBank/DDBJ databases">
        <title>Genome Sequence of Magnetospirillum magnetotacticum Strain MS-1.</title>
        <authorList>
            <person name="Marinov G.K."/>
            <person name="Smalley M.D."/>
            <person name="DeSalvo G."/>
        </authorList>
    </citation>
    <scope>NUCLEOTIDE SEQUENCE [LARGE SCALE GENOMIC DNA]</scope>
    <source>
        <strain evidence="5 6">MS-1</strain>
    </source>
</reference>
<evidence type="ECO:0000313" key="5">
    <source>
        <dbReference type="EMBL" id="KIL97631.1"/>
    </source>
</evidence>
<dbReference type="SUPFAM" id="SSF53254">
    <property type="entry name" value="Phosphoglycerate mutase-like"/>
    <property type="match status" value="1"/>
</dbReference>
<organism evidence="5 6">
    <name type="scientific">Paramagnetospirillum magnetotacticum MS-1</name>
    <dbReference type="NCBI Taxonomy" id="272627"/>
    <lineage>
        <taxon>Bacteria</taxon>
        <taxon>Pseudomonadati</taxon>
        <taxon>Pseudomonadota</taxon>
        <taxon>Alphaproteobacteria</taxon>
        <taxon>Rhodospirillales</taxon>
        <taxon>Magnetospirillaceae</taxon>
        <taxon>Paramagnetospirillum</taxon>
    </lineage>
</organism>
<comment type="caution">
    <text evidence="5">The sequence shown here is derived from an EMBL/GenBank/DDBJ whole genome shotgun (WGS) entry which is preliminary data.</text>
</comment>
<dbReference type="PANTHER" id="PTHR48100">
    <property type="entry name" value="BROAD-SPECIFICITY PHOSPHATASE YOR283W-RELATED"/>
    <property type="match status" value="1"/>
</dbReference>
<evidence type="ECO:0000256" key="1">
    <source>
        <dbReference type="ARBA" id="ARBA00023152"/>
    </source>
</evidence>
<name>A0A0C2UXU9_PARME</name>
<keyword evidence="1" id="KW-0324">Glycolysis</keyword>
<gene>
    <name evidence="5" type="ORF">CCC_00692</name>
</gene>
<dbReference type="InterPro" id="IPR001345">
    <property type="entry name" value="PG/BPGM_mutase_AS"/>
</dbReference>
<dbReference type="Gene3D" id="3.40.50.1240">
    <property type="entry name" value="Phosphoglycerate mutase-like"/>
    <property type="match status" value="1"/>
</dbReference>
<dbReference type="InterPro" id="IPR029033">
    <property type="entry name" value="His_PPase_superfam"/>
</dbReference>
<dbReference type="CDD" id="cd07067">
    <property type="entry name" value="HP_PGM_like"/>
    <property type="match status" value="1"/>
</dbReference>
<feature type="binding site" evidence="4">
    <location>
        <position position="100"/>
    </location>
    <ligand>
        <name>substrate</name>
    </ligand>
</feature>